<dbReference type="OrthoDB" id="379929at2157"/>
<dbReference type="Proteomes" id="UP000003861">
    <property type="component" value="Unassembled WGS sequence"/>
</dbReference>
<evidence type="ECO:0000313" key="3">
    <source>
        <dbReference type="Proteomes" id="UP000003861"/>
    </source>
</evidence>
<dbReference type="RefSeq" id="WP_008524464.1">
    <property type="nucleotide sequence ID" value="NC_021921.1"/>
</dbReference>
<reference evidence="1 4" key="3">
    <citation type="journal article" date="2014" name="Environ. Microbiol.">
        <title>Halorhabdus tiamatea: proteogenomics and glycosidase activity measurements identify the first cultivated euryarchaeon from a deep-sea anoxic brine lake as potential polysaccharide degrader.</title>
        <authorList>
            <person name="Werner J."/>
            <person name="Ferrer M."/>
            <person name="Michel G."/>
            <person name="Mann A.J."/>
            <person name="Huang S."/>
            <person name="Juarez S."/>
            <person name="Ciordia S."/>
            <person name="Albar J.P."/>
            <person name="Alcaide M."/>
            <person name="La Cono V."/>
            <person name="Yakimov M.M."/>
            <person name="Antunes A."/>
            <person name="Taborda M."/>
            <person name="Da Costa M.S."/>
            <person name="Amann R.I."/>
            <person name="Gloeckner F.O."/>
            <person name="Golyshina O.V."/>
            <person name="Golyshin P.N."/>
            <person name="Teeling H."/>
        </authorList>
    </citation>
    <scope>NUCLEOTIDE SEQUENCE [LARGE SCALE GENOMIC DNA]</scope>
    <source>
        <strain evidence="4">SARL4B</strain>
        <strain evidence="1">Type strain: SARL4B</strain>
    </source>
</reference>
<protein>
    <submittedName>
        <fullName evidence="2">Uncharacterized protein</fullName>
    </submittedName>
</protein>
<dbReference type="KEGG" id="hti:HTIA_1746"/>
<dbReference type="EMBL" id="HF571520">
    <property type="protein sequence ID" value="CCQ33870.1"/>
    <property type="molecule type" value="Genomic_DNA"/>
</dbReference>
<evidence type="ECO:0000313" key="1">
    <source>
        <dbReference type="EMBL" id="CCQ33870.1"/>
    </source>
</evidence>
<dbReference type="HOGENOM" id="CLU_3147893_0_0_2"/>
<reference evidence="2 3" key="2">
    <citation type="journal article" date="2013" name="PLoS ONE">
        <title>INDIGO - INtegrated Data Warehouse of MIcrobial GenOmes with Examples from the Red Sea Extremophiles.</title>
        <authorList>
            <person name="Alam I."/>
            <person name="Antunes A."/>
            <person name="Kamau A.A."/>
            <person name="Ba Alawi W."/>
            <person name="Kalkatawi M."/>
            <person name="Stingl U."/>
            <person name="Bajic V.B."/>
        </authorList>
    </citation>
    <scope>NUCLEOTIDE SEQUENCE [LARGE SCALE GENOMIC DNA]</scope>
    <source>
        <strain evidence="2 3">SARL4B</strain>
    </source>
</reference>
<evidence type="ECO:0000313" key="2">
    <source>
        <dbReference type="EMBL" id="ERJ06665.1"/>
    </source>
</evidence>
<gene>
    <name evidence="2" type="ORF">HLRTI_001220</name>
    <name evidence="1" type="ORF">HTIA_1746</name>
</gene>
<proteinExistence type="predicted"/>
<name>F7PGP2_9EURY</name>
<accession>F7PGP2</accession>
<keyword evidence="4" id="KW-1185">Reference proteome</keyword>
<dbReference type="Proteomes" id="UP000015381">
    <property type="component" value="Chromosome I"/>
</dbReference>
<reference evidence="2 3" key="1">
    <citation type="journal article" date="2011" name="J. Bacteriol.">
        <title>Genome sequence of Halorhabdus tiamatea, the first archaeon isolated from a deep-sea anoxic brine lake.</title>
        <authorList>
            <person name="Antunes A."/>
            <person name="Alam I."/>
            <person name="Bajic V.B."/>
            <person name="Stingl U."/>
        </authorList>
    </citation>
    <scope>NUCLEOTIDE SEQUENCE [LARGE SCALE GENOMIC DNA]</scope>
    <source>
        <strain evidence="2 3">SARL4B</strain>
    </source>
</reference>
<dbReference type="EMBL" id="AFNT02000011">
    <property type="protein sequence ID" value="ERJ06665.1"/>
    <property type="molecule type" value="Genomic_DNA"/>
</dbReference>
<organism evidence="2 3">
    <name type="scientific">Halorhabdus tiamatea SARL4B</name>
    <dbReference type="NCBI Taxonomy" id="1033806"/>
    <lineage>
        <taxon>Archaea</taxon>
        <taxon>Methanobacteriati</taxon>
        <taxon>Methanobacteriota</taxon>
        <taxon>Stenosarchaea group</taxon>
        <taxon>Halobacteria</taxon>
        <taxon>Halobacteriales</taxon>
        <taxon>Haloarculaceae</taxon>
        <taxon>Halorhabdus</taxon>
    </lineage>
</organism>
<dbReference type="GeneID" id="43502938"/>
<dbReference type="AlphaFoldDB" id="F7PGP2"/>
<sequence>MDRKHLTRDGWYEENKLTLIEDINYTLEAANPEHMYRIYGHPTPDCLP</sequence>
<evidence type="ECO:0000313" key="4">
    <source>
        <dbReference type="Proteomes" id="UP000015381"/>
    </source>
</evidence>